<accession>A0A914US25</accession>
<sequence>MVMGNGPEQLTSALGDNVTASTNQQTFIKLLTDFGHIQSYFIAWFLKDEEIEDFSRHCETVAENIKQLLPNESVTPKMHFLVSHLPEFARHHKTLGLTSEQPLESLHAIMNKLECRFSAICDDEQHMKLILQQFYIRCMISLNSHLSYRAYQRSSRLHDAIFVKCAIMFAIHFIGTIANLPTIAFVNAFLPSKPSSALSQSLPCSSFTSLPPCSSLIHQRFPAAIAVVAVQPSVGRCVPSCFHAIVILLLKIRVDR</sequence>
<protein>
    <submittedName>
        <fullName evidence="2">Globin family profile domain-containing protein</fullName>
    </submittedName>
</protein>
<proteinExistence type="predicted"/>
<keyword evidence="1" id="KW-1185">Reference proteome</keyword>
<reference evidence="2" key="1">
    <citation type="submission" date="2022-11" db="UniProtKB">
        <authorList>
            <consortium name="WormBaseParasite"/>
        </authorList>
    </citation>
    <scope>IDENTIFICATION</scope>
</reference>
<dbReference type="AlphaFoldDB" id="A0A914US25"/>
<evidence type="ECO:0000313" key="1">
    <source>
        <dbReference type="Proteomes" id="UP000887566"/>
    </source>
</evidence>
<dbReference type="PANTHER" id="PTHR31424">
    <property type="entry name" value="PROTEIN CBG23806"/>
    <property type="match status" value="1"/>
</dbReference>
<dbReference type="Proteomes" id="UP000887566">
    <property type="component" value="Unplaced"/>
</dbReference>
<dbReference type="PANTHER" id="PTHR31424:SF4">
    <property type="entry name" value="AUTOPHAGY-RELATED PROTEIN 14-RELATED"/>
    <property type="match status" value="1"/>
</dbReference>
<dbReference type="WBParaSite" id="PSAMB.scaffold12147size2925.g34663.t1">
    <property type="protein sequence ID" value="PSAMB.scaffold12147size2925.g34663.t1"/>
    <property type="gene ID" value="PSAMB.scaffold12147size2925.g34663"/>
</dbReference>
<organism evidence="1 2">
    <name type="scientific">Plectus sambesii</name>
    <dbReference type="NCBI Taxonomy" id="2011161"/>
    <lineage>
        <taxon>Eukaryota</taxon>
        <taxon>Metazoa</taxon>
        <taxon>Ecdysozoa</taxon>
        <taxon>Nematoda</taxon>
        <taxon>Chromadorea</taxon>
        <taxon>Plectida</taxon>
        <taxon>Plectina</taxon>
        <taxon>Plectoidea</taxon>
        <taxon>Plectidae</taxon>
        <taxon>Plectus</taxon>
    </lineage>
</organism>
<evidence type="ECO:0000313" key="2">
    <source>
        <dbReference type="WBParaSite" id="PSAMB.scaffold12147size2925.g34663.t1"/>
    </source>
</evidence>
<name>A0A914US25_9BILA</name>